<feature type="repeat" description="PPR" evidence="9">
    <location>
        <begin position="818"/>
        <end position="848"/>
    </location>
</feature>
<evidence type="ECO:0000256" key="11">
    <source>
        <dbReference type="SAM" id="SignalP"/>
    </source>
</evidence>
<dbReference type="EMBL" id="LR999456">
    <property type="protein sequence ID" value="CAE6088302.1"/>
    <property type="molecule type" value="Genomic_DNA"/>
</dbReference>
<accession>A0A8S2AMS4</accession>
<feature type="repeat" description="PPR" evidence="9">
    <location>
        <begin position="1378"/>
        <end position="1412"/>
    </location>
</feature>
<dbReference type="Pfam" id="PF13812">
    <property type="entry name" value="PPR_3"/>
    <property type="match status" value="1"/>
</dbReference>
<evidence type="ECO:0000313" key="13">
    <source>
        <dbReference type="EMBL" id="CAE6088302.1"/>
    </source>
</evidence>
<keyword evidence="5" id="KW-0677">Repeat</keyword>
<dbReference type="Gene3D" id="1.25.40.10">
    <property type="entry name" value="Tetratricopeptide repeat domain"/>
    <property type="match status" value="8"/>
</dbReference>
<proteinExistence type="inferred from homology"/>
<keyword evidence="6" id="KW-0654">Proteoglycan</keyword>
<feature type="repeat" description="PPR" evidence="9">
    <location>
        <begin position="1202"/>
        <end position="1238"/>
    </location>
</feature>
<comment type="subcellular location">
    <subcellularLocation>
        <location evidence="1">Secreted</location>
    </subcellularLocation>
</comment>
<protein>
    <recommendedName>
        <fullName evidence="12">FAS1 domain-containing protein</fullName>
    </recommendedName>
</protein>
<name>A0A8S2AMS4_ARAAE</name>
<dbReference type="Gene3D" id="2.30.180.10">
    <property type="entry name" value="FAS1 domain"/>
    <property type="match status" value="2"/>
</dbReference>
<dbReference type="InterPro" id="IPR000782">
    <property type="entry name" value="FAS1_domain"/>
</dbReference>
<dbReference type="InterPro" id="IPR002885">
    <property type="entry name" value="PPR_rpt"/>
</dbReference>
<feature type="domain" description="FAS1" evidence="12">
    <location>
        <begin position="268"/>
        <end position="411"/>
    </location>
</feature>
<evidence type="ECO:0000256" key="7">
    <source>
        <dbReference type="ARBA" id="ARBA00023180"/>
    </source>
</evidence>
<feature type="signal peptide" evidence="11">
    <location>
        <begin position="1"/>
        <end position="28"/>
    </location>
</feature>
<keyword evidence="14" id="KW-1185">Reference proteome</keyword>
<dbReference type="PANTHER" id="PTHR32499">
    <property type="entry name" value="FASCICLIN-LIKE ARABINOGALACTAN PROTEIN 16"/>
    <property type="match status" value="1"/>
</dbReference>
<dbReference type="Proteomes" id="UP000682877">
    <property type="component" value="Chromosome 6"/>
</dbReference>
<dbReference type="FunFam" id="2.30.180.10:FF:000011">
    <property type="entry name" value="Fasciclin-like arabinogalactan protein 16"/>
    <property type="match status" value="1"/>
</dbReference>
<feature type="compositionally biased region" description="Pro residues" evidence="10">
    <location>
        <begin position="225"/>
        <end position="235"/>
    </location>
</feature>
<keyword evidence="4 11" id="KW-0732">Signal</keyword>
<dbReference type="Pfam" id="PF01535">
    <property type="entry name" value="PPR"/>
    <property type="match status" value="7"/>
</dbReference>
<comment type="similarity">
    <text evidence="2">Belongs to the fasciclin-like AGP family.</text>
</comment>
<keyword evidence="3" id="KW-0964">Secreted</keyword>
<feature type="repeat" description="PPR" evidence="9">
    <location>
        <begin position="678"/>
        <end position="712"/>
    </location>
</feature>
<reference evidence="13" key="1">
    <citation type="submission" date="2021-01" db="EMBL/GenBank/DDBJ databases">
        <authorList>
            <person name="Bezrukov I."/>
        </authorList>
    </citation>
    <scope>NUCLEOTIDE SEQUENCE</scope>
</reference>
<evidence type="ECO:0000256" key="3">
    <source>
        <dbReference type="ARBA" id="ARBA00022525"/>
    </source>
</evidence>
<evidence type="ECO:0000256" key="2">
    <source>
        <dbReference type="ARBA" id="ARBA00007843"/>
    </source>
</evidence>
<evidence type="ECO:0000256" key="10">
    <source>
        <dbReference type="SAM" id="MobiDB-lite"/>
    </source>
</evidence>
<dbReference type="Pfam" id="PF02469">
    <property type="entry name" value="Fasciclin"/>
    <property type="match status" value="2"/>
</dbReference>
<feature type="repeat" description="PPR" evidence="9">
    <location>
        <begin position="1343"/>
        <end position="1377"/>
    </location>
</feature>
<feature type="region of interest" description="Disordered" evidence="10">
    <location>
        <begin position="208"/>
        <end position="260"/>
    </location>
</feature>
<evidence type="ECO:0000256" key="4">
    <source>
        <dbReference type="ARBA" id="ARBA00022729"/>
    </source>
</evidence>
<dbReference type="InterPro" id="IPR036378">
    <property type="entry name" value="FAS1_dom_sf"/>
</dbReference>
<dbReference type="InterPro" id="IPR011990">
    <property type="entry name" value="TPR-like_helical_dom_sf"/>
</dbReference>
<dbReference type="FunFam" id="2.30.180.10:FF:000024">
    <property type="entry name" value="fasciclin-like arabinogalactan protein 15"/>
    <property type="match status" value="1"/>
</dbReference>
<sequence length="1590" mass="178232">MGRRIYGGSAVIHIFLFFFVLIFSAASALSKNSNPSSGSGQINSNSVLVALLDSRYTELAELVEKALLLQTLEDAVGRHNITIFAPRNEALERDLDPEFKRFLLEPGNLKSLQTLLMFHIIPNRVGSDQWPSEESGRVKHHTLGNDQVHLSNGEGKKMVDLAEIIRPDDLTRPDGLIHGIERLLIPRSVQEDFNRRRSLQSITAVLPEGAPEVDPRTNRLKKPAAPVPAGSPPSLPIQSAMAPGPSLAPAPAPGPGGKQHHFDGEAQVKDFIHTLLHYGGYNEMADILVNLTSLATEMGRLVSEGYVLTVLAPNDEAMAKLTTDQLSEPGAPEQIVYYHIIPEYQTEESMYNSVRRFGKVKFDTLRFPHKVAAKEADGSVKFGDGEKSAYLFDPDIYTDGRISVQGIDGVLFPQEEEIVESVKKPVKKVVQSRRGKLLEVTCSLLGAFGKDTYLSKCRTMKALFRFKSCLFDPTRRRNPIVSFSKSSKSNKTRESTPSKIQAEATAITSLFNEITDILGSDVAQTDETTRLRAHVSGPVCDNGALLSCTQGVRENAAMGFSGENEEAQKGLLEEVDFSPVVHQITSVVRADDELVSMEERLEKLSFRFEPEIVENVLKRCFKVPHLAMRFFNWVKQKDGFSHRVGIYNTMLSIAGEARNLDMVDELVKEMEKHACDKDIRTWTILISVYGKAKKIGKGMLVFEKMRKSGFELDAAAYNIMIRSLCIAGRGDLALEFYKEMMEKGITFGLRTYKMLLDCIAKSEKVDVVQSIADDMVRICEISEHDAFGYLLKSFCVSAKIKEALELIRELKNKEMCLDAKYFEILVKGLCRANRMVDALEIVDIMKRRKLDDSNVYGIIISGYLRQNDVSKALELFEVIKKSGRLPRVSTYTEIMQHLFKLKQFEKGCNLFSDMIESGIEPDSVAITAVVAGHLGQNRVAEAWKVFGSMVEKGIKPTWKSYSIFVKELCKSSRYDEIIKLFNQMHASKMVIRDDIFSWVISSMEKNGEKENIDLIKEIQKRCNPYCQELNGSGKAEFIQEEELVDDYNCPQLVQQSALPPALSAADKMDVQEICRVLSSSRDWERTQEALEKLTVQFTPELVVEVLRNAKIQGNAVLRFFSWVGKRNGYKHNSEAYNMSIKVAGCGKDFKQMRSLFYEMRRQGCLITQDTWAIMIMQYGRTGLTNIAIRTFKEMKDMGLIPSSSTFKCLITVLCEKKGRNVEEATKTFREMIRSGFVPDRELVQNYLGCLCEVGNTKDAKSCLESLGKIGFPVPVAYSIYIRALCRIGKLEEALSELASFEGDRSLLDQYTYGSIVHGLLQRGDLQKALDKVNSMKEIGIKPGVHVYTSLIVHFFKEKQLEKVLETCQKMEEESCEPSVVTYTAMICGYMSLGQVEEAWNAFRNMEEKGTSPDFKTYSKFINCLCQASKSEDALKLLSEMLDKGIAPSTINFRTVFYGLNREGKQDLARIVLQKKNVEEATKTFGEMIRSGFAPHRESVQDNLGCLCEVGGTKEDKRCLDSLGKIGKSEDALKLLSEMLGKGIAPSTITFRTGFLRVKQRRQAGSCPDCSTEEVGFGSTVKGIYMTSPSL</sequence>
<evidence type="ECO:0000259" key="12">
    <source>
        <dbReference type="PROSITE" id="PS50213"/>
    </source>
</evidence>
<dbReference type="GO" id="GO:0005576">
    <property type="term" value="C:extracellular region"/>
    <property type="evidence" value="ECO:0007669"/>
    <property type="project" value="UniProtKB-SubCell"/>
</dbReference>
<feature type="repeat" description="PPR" evidence="9">
    <location>
        <begin position="713"/>
        <end position="747"/>
    </location>
</feature>
<dbReference type="PANTHER" id="PTHR32499:SF17">
    <property type="entry name" value="FASCICLIN-LIKE ARABINOGALACTAN PROTEIN 17"/>
    <property type="match status" value="1"/>
</dbReference>
<feature type="repeat" description="PPR" evidence="9">
    <location>
        <begin position="1413"/>
        <end position="1447"/>
    </location>
</feature>
<evidence type="ECO:0000256" key="9">
    <source>
        <dbReference type="PROSITE-ProRule" id="PRU00708"/>
    </source>
</evidence>
<dbReference type="PROSITE" id="PS51375">
    <property type="entry name" value="PPR"/>
    <property type="match status" value="12"/>
</dbReference>
<feature type="domain" description="FAS1" evidence="12">
    <location>
        <begin position="43"/>
        <end position="184"/>
    </location>
</feature>
<gene>
    <name evidence="13" type="ORF">AARE701A_LOCUS14627</name>
</gene>
<organism evidence="13 14">
    <name type="scientific">Arabidopsis arenosa</name>
    <name type="common">Sand rock-cress</name>
    <name type="synonym">Cardaminopsis arenosa</name>
    <dbReference type="NCBI Taxonomy" id="38785"/>
    <lineage>
        <taxon>Eukaryota</taxon>
        <taxon>Viridiplantae</taxon>
        <taxon>Streptophyta</taxon>
        <taxon>Embryophyta</taxon>
        <taxon>Tracheophyta</taxon>
        <taxon>Spermatophyta</taxon>
        <taxon>Magnoliopsida</taxon>
        <taxon>eudicotyledons</taxon>
        <taxon>Gunneridae</taxon>
        <taxon>Pentapetalae</taxon>
        <taxon>rosids</taxon>
        <taxon>malvids</taxon>
        <taxon>Brassicales</taxon>
        <taxon>Brassicaceae</taxon>
        <taxon>Camelineae</taxon>
        <taxon>Arabidopsis</taxon>
    </lineage>
</organism>
<evidence type="ECO:0000256" key="6">
    <source>
        <dbReference type="ARBA" id="ARBA00022974"/>
    </source>
</evidence>
<keyword evidence="7" id="KW-0325">Glycoprotein</keyword>
<evidence type="ECO:0000313" key="14">
    <source>
        <dbReference type="Proteomes" id="UP000682877"/>
    </source>
</evidence>
<dbReference type="InterPro" id="IPR044654">
    <property type="entry name" value="FLA15/16/17/18"/>
</dbReference>
<evidence type="ECO:0000256" key="5">
    <source>
        <dbReference type="ARBA" id="ARBA00022737"/>
    </source>
</evidence>
<feature type="repeat" description="PPR" evidence="9">
    <location>
        <begin position="887"/>
        <end position="921"/>
    </location>
</feature>
<dbReference type="Pfam" id="PF13041">
    <property type="entry name" value="PPR_2"/>
    <property type="match status" value="4"/>
</dbReference>
<feature type="repeat" description="PPR" evidence="9">
    <location>
        <begin position="852"/>
        <end position="886"/>
    </location>
</feature>
<dbReference type="PROSITE" id="PS50213">
    <property type="entry name" value="FAS1"/>
    <property type="match status" value="2"/>
</dbReference>
<evidence type="ECO:0000256" key="1">
    <source>
        <dbReference type="ARBA" id="ARBA00004613"/>
    </source>
</evidence>
<feature type="repeat" description="PPR" evidence="9">
    <location>
        <begin position="922"/>
        <end position="956"/>
    </location>
</feature>
<dbReference type="NCBIfam" id="TIGR00756">
    <property type="entry name" value="PPR"/>
    <property type="match status" value="13"/>
</dbReference>
<dbReference type="SUPFAM" id="SSF48452">
    <property type="entry name" value="TPR-like"/>
    <property type="match status" value="1"/>
</dbReference>
<feature type="repeat" description="PPR" evidence="9">
    <location>
        <begin position="1167"/>
        <end position="1201"/>
    </location>
</feature>
<feature type="chain" id="PRO_5035740143" description="FAS1 domain-containing protein" evidence="11">
    <location>
        <begin position="29"/>
        <end position="1590"/>
    </location>
</feature>
<evidence type="ECO:0000256" key="8">
    <source>
        <dbReference type="ARBA" id="ARBA00024686"/>
    </source>
</evidence>
<comment type="function">
    <text evidence="8">May be a cell surface adhesion protein.</text>
</comment>
<dbReference type="SMART" id="SM00554">
    <property type="entry name" value="FAS1"/>
    <property type="match status" value="2"/>
</dbReference>
<feature type="repeat" description="PPR" evidence="9">
    <location>
        <begin position="1308"/>
        <end position="1342"/>
    </location>
</feature>
<dbReference type="SUPFAM" id="SSF82153">
    <property type="entry name" value="FAS1 domain"/>
    <property type="match status" value="2"/>
</dbReference>